<feature type="region of interest" description="Disordered" evidence="1">
    <location>
        <begin position="176"/>
        <end position="195"/>
    </location>
</feature>
<dbReference type="InterPro" id="IPR011990">
    <property type="entry name" value="TPR-like_helical_dom_sf"/>
</dbReference>
<evidence type="ECO:0000313" key="2">
    <source>
        <dbReference type="EMBL" id="AOW02240.1"/>
    </source>
</evidence>
<dbReference type="GO" id="GO:0034044">
    <property type="term" value="C:exomer complex"/>
    <property type="evidence" value="ECO:0007669"/>
    <property type="project" value="TreeGrafter"/>
</dbReference>
<accession>A0A1H6PJU9</accession>
<dbReference type="PANTHER" id="PTHR31975">
    <property type="entry name" value="BUD SITE SELECTION PROTEIN 7-RELATED"/>
    <property type="match status" value="1"/>
</dbReference>
<dbReference type="EMBL" id="CP017555">
    <property type="protein sequence ID" value="AOW02240.1"/>
    <property type="molecule type" value="Genomic_DNA"/>
</dbReference>
<proteinExistence type="predicted"/>
<sequence length="701" mass="79038">MATLDAIPEFLETTVGESLTARTNALATFKELGPPDLVHLTKVDHRGESGTYHYVIGVDVSSAASVAVHLNQLTYSLGEEQLWFGKPQTWKITQGLLCSFNAFTKCDVRIIVKIPGGVESYFVDPRGERHSMTDQVWLETYMSAMIRSLLFADDDTFLTHGCLKLRPLPLKKKNVVNGDSDEGNSSKKDATSLPSLIPDSDNDVYLGGDFFLDTFERLFGIGPLSGACSEIQVPTLVSNYLVDAFMAFMRITRLYDRGLEIVRRLQTEYPEVVSLIARIQLLMDEEVEAVKTMVKGLEENGRDADLLSLQAEFLLSKNREDMALGCATRAVNSAPSESKLWTELVQVYIRQKDWENALLTLNSCPMFTYHEHDQHRMPAPAKSHYPLPLDGILKDVYEASQVDQTEEHAQIDPKLLKLPAPNLRATFAKVYEHLTAIVHEIGWDQLLEVRSRVFVMDEEYKRGGRSDKSNNQSGSASTAAIPPASATASVAGSTTAVGSAGLTAPETSHANVSSTSVSAPQFRHKRLCERWLDNLFMVLYEDLKVYTVWRAEMLYSQSENRPFEKHALEWEILGLVAFRLRHYNEAVDAFMHSLSARFSARVCWKLLQYYSDVYPEQEKQLAPQVSKTVARVAEEREIDVLVRLVSFNHRCYSVFSVKLIEAYRKLVDRDGLVKIQNRIRAIFYDDKGVLELVNEVFQGIH</sequence>
<name>A0A1H6PJU9_YARLL</name>
<dbReference type="OrthoDB" id="434695at2759"/>
<dbReference type="PANTHER" id="PTHR31975:SF1">
    <property type="entry name" value="BUD SITE SELECTION PROTEIN 7-RELATED"/>
    <property type="match status" value="1"/>
</dbReference>
<protein>
    <recommendedName>
        <fullName evidence="4">Chaps-domain-containing protein</fullName>
    </recommendedName>
</protein>
<dbReference type="RefSeq" id="XP_065950300.1">
    <property type="nucleotide sequence ID" value="XM_066094228.2"/>
</dbReference>
<evidence type="ECO:0008006" key="4">
    <source>
        <dbReference type="Google" id="ProtNLM"/>
    </source>
</evidence>
<organism evidence="2 3">
    <name type="scientific">Yarrowia lipolytica</name>
    <name type="common">Candida lipolytica</name>
    <dbReference type="NCBI Taxonomy" id="4952"/>
    <lineage>
        <taxon>Eukaryota</taxon>
        <taxon>Fungi</taxon>
        <taxon>Dikarya</taxon>
        <taxon>Ascomycota</taxon>
        <taxon>Saccharomycotina</taxon>
        <taxon>Dipodascomycetes</taxon>
        <taxon>Dipodascales</taxon>
        <taxon>Dipodascales incertae sedis</taxon>
        <taxon>Yarrowia</taxon>
    </lineage>
</organism>
<gene>
    <name evidence="2" type="ORF">YALI1_C03461g</name>
</gene>
<dbReference type="Proteomes" id="UP000182444">
    <property type="component" value="Chromosome 1C"/>
</dbReference>
<dbReference type="eggNOG" id="ENOG502QSKI">
    <property type="taxonomic scope" value="Eukaryota"/>
</dbReference>
<dbReference type="VEuPathDB" id="FungiDB:YALI1_C03461g"/>
<reference evidence="2 3" key="1">
    <citation type="journal article" date="2016" name="PLoS ONE">
        <title>Sequence Assembly of Yarrowia lipolytica Strain W29/CLIB89 Shows Transposable Element Diversity.</title>
        <authorList>
            <person name="Magnan C."/>
            <person name="Yu J."/>
            <person name="Chang I."/>
            <person name="Jahn E."/>
            <person name="Kanomata Y."/>
            <person name="Wu J."/>
            <person name="Zeller M."/>
            <person name="Oakes M."/>
            <person name="Baldi P."/>
            <person name="Sandmeyer S."/>
        </authorList>
    </citation>
    <scope>NUCLEOTIDE SEQUENCE [LARGE SCALE GENOMIC DNA]</scope>
    <source>
        <strain evidence="3">CLIB89(W29)</strain>
    </source>
</reference>
<dbReference type="Gene3D" id="1.25.40.10">
    <property type="entry name" value="Tetratricopeptide repeat domain"/>
    <property type="match status" value="1"/>
</dbReference>
<dbReference type="Pfam" id="PF09295">
    <property type="entry name" value="ChAPs"/>
    <property type="match status" value="1"/>
</dbReference>
<feature type="compositionally biased region" description="Low complexity" evidence="1">
    <location>
        <begin position="473"/>
        <end position="485"/>
    </location>
</feature>
<evidence type="ECO:0000256" key="1">
    <source>
        <dbReference type="SAM" id="MobiDB-lite"/>
    </source>
</evidence>
<dbReference type="SUPFAM" id="SSF48452">
    <property type="entry name" value="TPR-like"/>
    <property type="match status" value="1"/>
</dbReference>
<evidence type="ECO:0000313" key="3">
    <source>
        <dbReference type="Proteomes" id="UP000182444"/>
    </source>
</evidence>
<dbReference type="AlphaFoldDB" id="A0A1H6PJU9"/>
<dbReference type="InterPro" id="IPR015374">
    <property type="entry name" value="ChAPs"/>
</dbReference>
<dbReference type="KEGG" id="yli:2909084"/>
<dbReference type="GO" id="GO:0006893">
    <property type="term" value="P:Golgi to plasma membrane transport"/>
    <property type="evidence" value="ECO:0007669"/>
    <property type="project" value="UniProtKB-ARBA"/>
</dbReference>
<dbReference type="VEuPathDB" id="FungiDB:YALI0_C02453g"/>
<feature type="region of interest" description="Disordered" evidence="1">
    <location>
        <begin position="461"/>
        <end position="485"/>
    </location>
</feature>
<dbReference type="GeneID" id="2909084"/>